<feature type="transmembrane region" description="Helical" evidence="1">
    <location>
        <begin position="111"/>
        <end position="132"/>
    </location>
</feature>
<sequence>VMILGLDMFFVLFRDESEVRSRHLGFIVHFCTAGTASIAVSVLLVAIICDVIPISREGGQYSPHTTVSFYLYLVLCMCSNLVLSSVVSRMRFMHKVFKRKHAKPSYWKGPLTHAALAVCVIPVPLTCHYASVECSLTTKISGQMVYSLVLGVIYVYYLVHTYLGASNMEFFVDFQSNVRQFVVWCVAFWGPTLYVSITQDRNFGVYMIFFLPPYCLWVFAIDNFLFVVIRVLSRKLLKRDHLVNFDLQGKYFNDLEGVQGVACLISHKETREMLLDYSKMRYCAETVEFMIEVRECVALEKTHPDVARQKAIRCVNKFVDVSSHERVNLSDPCRKRMEVLVATNVFKDMDDLFSQAFQDVGLLVSTNLVPQFLVSPQFLQHTSGLQNDENLMRALRNNGLLVPESREWDRRSSYMPSNIPMSTVQSIAIQRIAENSPAGSMRSSLGVDT</sequence>
<dbReference type="GeneID" id="25905257"/>
<keyword evidence="1" id="KW-1133">Transmembrane helix</keyword>
<dbReference type="InterPro" id="IPR044926">
    <property type="entry name" value="RGS_subdomain_2"/>
</dbReference>
<dbReference type="Gene3D" id="1.10.167.10">
    <property type="entry name" value="Regulator of G-protein Signalling 4, domain 2"/>
    <property type="match status" value="1"/>
</dbReference>
<dbReference type="EMBL" id="KQ241876">
    <property type="protein sequence ID" value="KNC82960.1"/>
    <property type="molecule type" value="Genomic_DNA"/>
</dbReference>
<keyword evidence="4" id="KW-1185">Reference proteome</keyword>
<feature type="transmembrane region" description="Helical" evidence="1">
    <location>
        <begin position="69"/>
        <end position="90"/>
    </location>
</feature>
<feature type="transmembrane region" description="Helical" evidence="1">
    <location>
        <begin position="177"/>
        <end position="197"/>
    </location>
</feature>
<evidence type="ECO:0000259" key="2">
    <source>
        <dbReference type="Pfam" id="PF00615"/>
    </source>
</evidence>
<protein>
    <recommendedName>
        <fullName evidence="2">RGS domain-containing protein</fullName>
    </recommendedName>
</protein>
<dbReference type="InterPro" id="IPR036305">
    <property type="entry name" value="RGS_sf"/>
</dbReference>
<evidence type="ECO:0000313" key="4">
    <source>
        <dbReference type="Proteomes" id="UP000054560"/>
    </source>
</evidence>
<feature type="transmembrane region" description="Helical" evidence="1">
    <location>
        <begin position="203"/>
        <end position="229"/>
    </location>
</feature>
<organism evidence="3 4">
    <name type="scientific">Sphaeroforma arctica JP610</name>
    <dbReference type="NCBI Taxonomy" id="667725"/>
    <lineage>
        <taxon>Eukaryota</taxon>
        <taxon>Ichthyosporea</taxon>
        <taxon>Ichthyophonida</taxon>
        <taxon>Sphaeroforma</taxon>
    </lineage>
</organism>
<feature type="transmembrane region" description="Helical" evidence="1">
    <location>
        <begin position="144"/>
        <end position="165"/>
    </location>
</feature>
<evidence type="ECO:0000313" key="3">
    <source>
        <dbReference type="EMBL" id="KNC82960.1"/>
    </source>
</evidence>
<reference evidence="3 4" key="1">
    <citation type="submission" date="2011-02" db="EMBL/GenBank/DDBJ databases">
        <title>The Genome Sequence of Sphaeroforma arctica JP610.</title>
        <authorList>
            <consortium name="The Broad Institute Genome Sequencing Platform"/>
            <person name="Russ C."/>
            <person name="Cuomo C."/>
            <person name="Young S.K."/>
            <person name="Zeng Q."/>
            <person name="Gargeya S."/>
            <person name="Alvarado L."/>
            <person name="Berlin A."/>
            <person name="Chapman S.B."/>
            <person name="Chen Z."/>
            <person name="Freedman E."/>
            <person name="Gellesch M."/>
            <person name="Goldberg J."/>
            <person name="Griggs A."/>
            <person name="Gujja S."/>
            <person name="Heilman E."/>
            <person name="Heiman D."/>
            <person name="Howarth C."/>
            <person name="Mehta T."/>
            <person name="Neiman D."/>
            <person name="Pearson M."/>
            <person name="Roberts A."/>
            <person name="Saif S."/>
            <person name="Shea T."/>
            <person name="Shenoy N."/>
            <person name="Sisk P."/>
            <person name="Stolte C."/>
            <person name="Sykes S."/>
            <person name="White J."/>
            <person name="Yandava C."/>
            <person name="Burger G."/>
            <person name="Gray M.W."/>
            <person name="Holland P.W.H."/>
            <person name="King N."/>
            <person name="Lang F.B.F."/>
            <person name="Roger A.J."/>
            <person name="Ruiz-Trillo I."/>
            <person name="Haas B."/>
            <person name="Nusbaum C."/>
            <person name="Birren B."/>
        </authorList>
    </citation>
    <scope>NUCLEOTIDE SEQUENCE [LARGE SCALE GENOMIC DNA]</scope>
    <source>
        <strain evidence="3 4">JP610</strain>
    </source>
</reference>
<keyword evidence="1" id="KW-0472">Membrane</keyword>
<proteinExistence type="predicted"/>
<evidence type="ECO:0000256" key="1">
    <source>
        <dbReference type="SAM" id="Phobius"/>
    </source>
</evidence>
<dbReference type="SUPFAM" id="SSF48097">
    <property type="entry name" value="Regulator of G-protein signaling, RGS"/>
    <property type="match status" value="1"/>
</dbReference>
<feature type="transmembrane region" description="Helical" evidence="1">
    <location>
        <begin position="24"/>
        <end position="49"/>
    </location>
</feature>
<dbReference type="Pfam" id="PF00615">
    <property type="entry name" value="RGS"/>
    <property type="match status" value="1"/>
</dbReference>
<keyword evidence="1" id="KW-0812">Transmembrane</keyword>
<dbReference type="Proteomes" id="UP000054560">
    <property type="component" value="Unassembled WGS sequence"/>
</dbReference>
<accession>A0A0L0G1J4</accession>
<name>A0A0L0G1J4_9EUKA</name>
<feature type="non-terminal residue" evidence="3">
    <location>
        <position position="1"/>
    </location>
</feature>
<dbReference type="InterPro" id="IPR016137">
    <property type="entry name" value="RGS"/>
</dbReference>
<dbReference type="RefSeq" id="XP_014156862.1">
    <property type="nucleotide sequence ID" value="XM_014301387.1"/>
</dbReference>
<dbReference type="AlphaFoldDB" id="A0A0L0G1J4"/>
<gene>
    <name evidence="3" type="ORF">SARC_04753</name>
</gene>
<feature type="domain" description="RGS" evidence="2">
    <location>
        <begin position="264"/>
        <end position="380"/>
    </location>
</feature>